<dbReference type="EMBL" id="CAACVJ010000224">
    <property type="protein sequence ID" value="VEP14988.1"/>
    <property type="molecule type" value="Genomic_DNA"/>
</dbReference>
<keyword evidence="3" id="KW-1185">Reference proteome</keyword>
<sequence length="286" mass="33551">MVVMNEGDKKLFDLVFEKLMKLPLYRHSDQEKNLSRKFNKFTKSQSFDDFLRANKAKRFKFKFINETYQIPSLHKQCSFSLNTLSNKYKVAGCIALICLGLSFFYKTNILWLKMLGVLFYGLALFSFLIYFWNFFRLFIPINNIFGKMNNISINIEKAIVDCQYLTKKELNEKVDIIVKIILKDEIVRIESWEKSVNALSILLAFWLCLAFVPIVGDTLLDSIRWIANLLGFNNFHLIQELNLDNFLNKLLFPGILTVLILVFNSSLRNIKRKITRSLEVHQESIN</sequence>
<evidence type="ECO:0000313" key="2">
    <source>
        <dbReference type="EMBL" id="VEP14988.1"/>
    </source>
</evidence>
<gene>
    <name evidence="2" type="ORF">H1P_300010</name>
</gene>
<reference evidence="2 3" key="1">
    <citation type="submission" date="2019-01" db="EMBL/GenBank/DDBJ databases">
        <authorList>
            <person name="Brito A."/>
        </authorList>
    </citation>
    <scope>NUCLEOTIDE SEQUENCE [LARGE SCALE GENOMIC DNA]</scope>
    <source>
        <strain evidence="2">1</strain>
    </source>
</reference>
<dbReference type="AlphaFoldDB" id="A0A563VUA1"/>
<feature type="transmembrane region" description="Helical" evidence="1">
    <location>
        <begin position="250"/>
        <end position="267"/>
    </location>
</feature>
<keyword evidence="1" id="KW-0472">Membrane</keyword>
<dbReference type="Proteomes" id="UP000320055">
    <property type="component" value="Unassembled WGS sequence"/>
</dbReference>
<keyword evidence="1" id="KW-1133">Transmembrane helix</keyword>
<feature type="transmembrane region" description="Helical" evidence="1">
    <location>
        <begin position="196"/>
        <end position="215"/>
    </location>
</feature>
<organism evidence="2 3">
    <name type="scientific">Hyella patelloides LEGE 07179</name>
    <dbReference type="NCBI Taxonomy" id="945734"/>
    <lineage>
        <taxon>Bacteria</taxon>
        <taxon>Bacillati</taxon>
        <taxon>Cyanobacteriota</taxon>
        <taxon>Cyanophyceae</taxon>
        <taxon>Pleurocapsales</taxon>
        <taxon>Hyellaceae</taxon>
        <taxon>Hyella</taxon>
    </lineage>
</organism>
<feature type="transmembrane region" description="Helical" evidence="1">
    <location>
        <begin position="117"/>
        <end position="139"/>
    </location>
</feature>
<name>A0A563VUA1_9CYAN</name>
<feature type="transmembrane region" description="Helical" evidence="1">
    <location>
        <begin position="88"/>
        <end position="105"/>
    </location>
</feature>
<protein>
    <submittedName>
        <fullName evidence="2">Uncharacterized protein</fullName>
    </submittedName>
</protein>
<proteinExistence type="predicted"/>
<accession>A0A563VUA1</accession>
<dbReference type="RefSeq" id="WP_144865188.1">
    <property type="nucleotide sequence ID" value="NZ_LR213790.1"/>
</dbReference>
<keyword evidence="1" id="KW-0812">Transmembrane</keyword>
<evidence type="ECO:0000313" key="3">
    <source>
        <dbReference type="Proteomes" id="UP000320055"/>
    </source>
</evidence>
<evidence type="ECO:0000256" key="1">
    <source>
        <dbReference type="SAM" id="Phobius"/>
    </source>
</evidence>